<keyword evidence="7 14" id="KW-0812">Transmembrane</keyword>
<comment type="function">
    <text evidence="1">Component of the type II secretion system inner membrane complex required for the energy-dependent secretion of extracellular factors such as proteases and toxins from the periplasm.</text>
</comment>
<evidence type="ECO:0000313" key="18">
    <source>
        <dbReference type="Proteomes" id="UP000199648"/>
    </source>
</evidence>
<evidence type="ECO:0000256" key="6">
    <source>
        <dbReference type="ARBA" id="ARBA00022519"/>
    </source>
</evidence>
<dbReference type="PANTHER" id="PTHR30012">
    <property type="entry name" value="GENERAL SECRETION PATHWAY PROTEIN"/>
    <property type="match status" value="1"/>
</dbReference>
<dbReference type="InterPro" id="IPR001992">
    <property type="entry name" value="T2SS_GspF/T4SS_PilC_CS"/>
</dbReference>
<dbReference type="Proteomes" id="UP000199648">
    <property type="component" value="Unassembled WGS sequence"/>
</dbReference>
<keyword evidence="8" id="KW-0479">Metal-binding</keyword>
<evidence type="ECO:0000256" key="13">
    <source>
        <dbReference type="ARBA" id="ARBA00030750"/>
    </source>
</evidence>
<evidence type="ECO:0000256" key="5">
    <source>
        <dbReference type="ARBA" id="ARBA00022475"/>
    </source>
</evidence>
<name>A0A1G5QCS0_9GAMM</name>
<keyword evidence="4 14" id="KW-0813">Transport</keyword>
<evidence type="ECO:0000256" key="9">
    <source>
        <dbReference type="ARBA" id="ARBA00022837"/>
    </source>
</evidence>
<evidence type="ECO:0000256" key="15">
    <source>
        <dbReference type="SAM" id="Phobius"/>
    </source>
</evidence>
<keyword evidence="11 15" id="KW-1133">Transmembrane helix</keyword>
<feature type="domain" description="Type II secretion system protein GspF" evidence="16">
    <location>
        <begin position="70"/>
        <end position="192"/>
    </location>
</feature>
<dbReference type="InterPro" id="IPR003004">
    <property type="entry name" value="GspF/PilC"/>
</dbReference>
<evidence type="ECO:0000256" key="3">
    <source>
        <dbReference type="ARBA" id="ARBA00005745"/>
    </source>
</evidence>
<dbReference type="STRING" id="415747.SAMN03097708_01899"/>
<evidence type="ECO:0000259" key="16">
    <source>
        <dbReference type="Pfam" id="PF00482"/>
    </source>
</evidence>
<evidence type="ECO:0000256" key="11">
    <source>
        <dbReference type="ARBA" id="ARBA00022989"/>
    </source>
</evidence>
<keyword evidence="12 15" id="KW-0472">Membrane</keyword>
<proteinExistence type="inferred from homology"/>
<dbReference type="Gene3D" id="1.20.81.30">
    <property type="entry name" value="Type II secretion system (T2SS), domain F"/>
    <property type="match status" value="2"/>
</dbReference>
<keyword evidence="10" id="KW-0653">Protein transport</keyword>
<evidence type="ECO:0000256" key="7">
    <source>
        <dbReference type="ARBA" id="ARBA00022692"/>
    </source>
</evidence>
<evidence type="ECO:0000256" key="8">
    <source>
        <dbReference type="ARBA" id="ARBA00022723"/>
    </source>
</evidence>
<feature type="domain" description="Type II secretion system protein GspF" evidence="16">
    <location>
        <begin position="272"/>
        <end position="394"/>
    </location>
</feature>
<evidence type="ECO:0000256" key="1">
    <source>
        <dbReference type="ARBA" id="ARBA00002684"/>
    </source>
</evidence>
<dbReference type="OrthoDB" id="9805682at2"/>
<dbReference type="FunFam" id="1.20.81.30:FF:000001">
    <property type="entry name" value="Type II secretion system protein F"/>
    <property type="match status" value="2"/>
</dbReference>
<gene>
    <name evidence="17" type="ORF">SAMN03097708_01899</name>
</gene>
<dbReference type="RefSeq" id="WP_092995907.1">
    <property type="nucleotide sequence ID" value="NZ_FMWD01000005.1"/>
</dbReference>
<dbReference type="GO" id="GO:0015627">
    <property type="term" value="C:type II protein secretion system complex"/>
    <property type="evidence" value="ECO:0007669"/>
    <property type="project" value="InterPro"/>
</dbReference>
<feature type="transmembrane region" description="Helical" evidence="15">
    <location>
        <begin position="167"/>
        <end position="191"/>
    </location>
</feature>
<evidence type="ECO:0000256" key="12">
    <source>
        <dbReference type="ARBA" id="ARBA00023136"/>
    </source>
</evidence>
<evidence type="ECO:0000256" key="14">
    <source>
        <dbReference type="RuleBase" id="RU003923"/>
    </source>
</evidence>
<dbReference type="InterPro" id="IPR042094">
    <property type="entry name" value="T2SS_GspF_sf"/>
</dbReference>
<dbReference type="Pfam" id="PF00482">
    <property type="entry name" value="T2SSF"/>
    <property type="match status" value="2"/>
</dbReference>
<dbReference type="PRINTS" id="PR00812">
    <property type="entry name" value="BCTERIALGSPF"/>
</dbReference>
<dbReference type="InterPro" id="IPR011850">
    <property type="entry name" value="T2SS_GspF"/>
</dbReference>
<keyword evidence="18" id="KW-1185">Reference proteome</keyword>
<dbReference type="NCBIfam" id="TIGR02120">
    <property type="entry name" value="GspF"/>
    <property type="match status" value="1"/>
</dbReference>
<reference evidence="17 18" key="1">
    <citation type="submission" date="2016-10" db="EMBL/GenBank/DDBJ databases">
        <authorList>
            <person name="de Groot N.N."/>
        </authorList>
    </citation>
    <scope>NUCLEOTIDE SEQUENCE [LARGE SCALE GENOMIC DNA]</scope>
    <source>
        <strain evidence="17 18">HLD2</strain>
    </source>
</reference>
<dbReference type="GO" id="GO:0015628">
    <property type="term" value="P:protein secretion by the type II secretion system"/>
    <property type="evidence" value="ECO:0007669"/>
    <property type="project" value="InterPro"/>
</dbReference>
<dbReference type="PANTHER" id="PTHR30012:SF0">
    <property type="entry name" value="TYPE II SECRETION SYSTEM PROTEIN F-RELATED"/>
    <property type="match status" value="1"/>
</dbReference>
<comment type="similarity">
    <text evidence="3 14">Belongs to the GSP F family.</text>
</comment>
<dbReference type="AlphaFoldDB" id="A0A1G5QCS0"/>
<dbReference type="InterPro" id="IPR018076">
    <property type="entry name" value="T2SS_GspF_dom"/>
</dbReference>
<evidence type="ECO:0000256" key="10">
    <source>
        <dbReference type="ARBA" id="ARBA00022927"/>
    </source>
</evidence>
<keyword evidence="9" id="KW-0106">Calcium</keyword>
<evidence type="ECO:0000256" key="2">
    <source>
        <dbReference type="ARBA" id="ARBA00004429"/>
    </source>
</evidence>
<organism evidence="17 18">
    <name type="scientific">Thiohalomonas denitrificans</name>
    <dbReference type="NCBI Taxonomy" id="415747"/>
    <lineage>
        <taxon>Bacteria</taxon>
        <taxon>Pseudomonadati</taxon>
        <taxon>Pseudomonadota</taxon>
        <taxon>Gammaproteobacteria</taxon>
        <taxon>Thiohalomonadales</taxon>
        <taxon>Thiohalomonadaceae</taxon>
        <taxon>Thiohalomonas</taxon>
    </lineage>
</organism>
<sequence>MGAYEYTALDAGGRQRKGVLEGDTARQVRQALREQGMIPLNLDEVVRQEGKKRGPVLRGGVSATDLAVVTRQLATLVRSGLPLEEALTTVGEQTEKPRLKSLMMGVRSRVLEGRSLADGLADFPSVFPELYRATVAAGEQSGHLDVVLERLADYTEKRQQMRQKMTLALLYPTLLTFVALAVVGLLLTYVVPQVVQVFENVGRELPWLTTALIAVSDFLIDNGVLLLVAGGMIGFAFWRLLKRPGFRYRVHQMLLRAPLSHRLVRGLNTGRFARTFSILAASGVPVLEGMRISAQVLSNIPMRAAVDKASERVREGSSISRALESSGLFPPLTLHLIASGESSGRLEEMLERAADNQEREIETLVAVLMGVFEPVLLLAMGGVVLIIVLAILVPILELNQLVM</sequence>
<protein>
    <recommendedName>
        <fullName evidence="13">General secretion pathway protein F</fullName>
    </recommendedName>
</protein>
<feature type="transmembrane region" description="Helical" evidence="15">
    <location>
        <begin position="211"/>
        <end position="238"/>
    </location>
</feature>
<dbReference type="GO" id="GO:0046872">
    <property type="term" value="F:metal ion binding"/>
    <property type="evidence" value="ECO:0007669"/>
    <property type="project" value="UniProtKB-KW"/>
</dbReference>
<keyword evidence="5" id="KW-1003">Cell membrane</keyword>
<accession>A0A1G5QCS0</accession>
<evidence type="ECO:0000256" key="4">
    <source>
        <dbReference type="ARBA" id="ARBA00022448"/>
    </source>
</evidence>
<comment type="subcellular location">
    <subcellularLocation>
        <location evidence="2 14">Cell inner membrane</location>
        <topology evidence="2 14">Multi-pass membrane protein</topology>
    </subcellularLocation>
</comment>
<keyword evidence="6" id="KW-0997">Cell inner membrane</keyword>
<dbReference type="EMBL" id="FMWD01000005">
    <property type="protein sequence ID" value="SCZ59643.1"/>
    <property type="molecule type" value="Genomic_DNA"/>
</dbReference>
<evidence type="ECO:0000313" key="17">
    <source>
        <dbReference type="EMBL" id="SCZ59643.1"/>
    </source>
</evidence>
<feature type="transmembrane region" description="Helical" evidence="15">
    <location>
        <begin position="375"/>
        <end position="396"/>
    </location>
</feature>
<dbReference type="GO" id="GO:0005886">
    <property type="term" value="C:plasma membrane"/>
    <property type="evidence" value="ECO:0007669"/>
    <property type="project" value="UniProtKB-SubCell"/>
</dbReference>
<dbReference type="PROSITE" id="PS00874">
    <property type="entry name" value="T2SP_F"/>
    <property type="match status" value="1"/>
</dbReference>